<feature type="compositionally biased region" description="Pro residues" evidence="10">
    <location>
        <begin position="52"/>
        <end position="61"/>
    </location>
</feature>
<keyword evidence="13" id="KW-1185">Reference proteome</keyword>
<dbReference type="PANTHER" id="PTHR34982:SF1">
    <property type="entry name" value="FLAGELLAR ASSEMBLY PROTEIN FLIH"/>
    <property type="match status" value="1"/>
</dbReference>
<accession>A0ABZ0CY46</accession>
<comment type="subcellular location">
    <subcellularLocation>
        <location evidence="2">Cytoplasm</location>
    </subcellularLocation>
</comment>
<feature type="compositionally biased region" description="Low complexity" evidence="10">
    <location>
        <begin position="42"/>
        <end position="51"/>
    </location>
</feature>
<dbReference type="RefSeq" id="WP_316702692.1">
    <property type="nucleotide sequence ID" value="NZ_CP136336.1"/>
</dbReference>
<evidence type="ECO:0000256" key="6">
    <source>
        <dbReference type="ARBA" id="ARBA00022490"/>
    </source>
</evidence>
<feature type="domain" description="Flagellar assembly protein FliH/Type III secretion system HrpE" evidence="11">
    <location>
        <begin position="100"/>
        <end position="225"/>
    </location>
</feature>
<keyword evidence="7" id="KW-1005">Bacterial flagellum biogenesis</keyword>
<evidence type="ECO:0000256" key="1">
    <source>
        <dbReference type="ARBA" id="ARBA00003041"/>
    </source>
</evidence>
<keyword evidence="8" id="KW-0653">Protein transport</keyword>
<dbReference type="InterPro" id="IPR018035">
    <property type="entry name" value="Flagellar_FliH/T3SS_HrpE"/>
</dbReference>
<evidence type="ECO:0000256" key="2">
    <source>
        <dbReference type="ARBA" id="ARBA00004496"/>
    </source>
</evidence>
<evidence type="ECO:0000256" key="8">
    <source>
        <dbReference type="ARBA" id="ARBA00022927"/>
    </source>
</evidence>
<evidence type="ECO:0000256" key="3">
    <source>
        <dbReference type="ARBA" id="ARBA00006602"/>
    </source>
</evidence>
<keyword evidence="6" id="KW-0963">Cytoplasm</keyword>
<reference evidence="12 13" key="1">
    <citation type="submission" date="2023-10" db="EMBL/GenBank/DDBJ databases">
        <title>Bacteria for the degradation of biodegradable plastic PBAT(Polybutylene adipate terephthalate).</title>
        <authorList>
            <person name="Weon H.-Y."/>
            <person name="Yeon J."/>
        </authorList>
    </citation>
    <scope>NUCLEOTIDE SEQUENCE [LARGE SCALE GENOMIC DNA]</scope>
    <source>
        <strain evidence="12 13">SBD 7-3</strain>
    </source>
</reference>
<evidence type="ECO:0000256" key="4">
    <source>
        <dbReference type="ARBA" id="ARBA00016507"/>
    </source>
</evidence>
<evidence type="ECO:0000256" key="5">
    <source>
        <dbReference type="ARBA" id="ARBA00022448"/>
    </source>
</evidence>
<comment type="similarity">
    <text evidence="3">Belongs to the FliH family.</text>
</comment>
<protein>
    <recommendedName>
        <fullName evidence="4">Flagellar assembly protein FliH</fullName>
    </recommendedName>
</protein>
<organism evidence="12 13">
    <name type="scientific">Piscinibacter gummiphilus</name>
    <dbReference type="NCBI Taxonomy" id="946333"/>
    <lineage>
        <taxon>Bacteria</taxon>
        <taxon>Pseudomonadati</taxon>
        <taxon>Pseudomonadota</taxon>
        <taxon>Betaproteobacteria</taxon>
        <taxon>Burkholderiales</taxon>
        <taxon>Sphaerotilaceae</taxon>
        <taxon>Piscinibacter</taxon>
    </lineage>
</organism>
<dbReference type="EMBL" id="CP136336">
    <property type="protein sequence ID" value="WOB09818.1"/>
    <property type="molecule type" value="Genomic_DNA"/>
</dbReference>
<evidence type="ECO:0000256" key="9">
    <source>
        <dbReference type="ARBA" id="ARBA00023225"/>
    </source>
</evidence>
<comment type="function">
    <text evidence="1">Needed for flagellar regrowth and assembly.</text>
</comment>
<evidence type="ECO:0000259" key="11">
    <source>
        <dbReference type="Pfam" id="PF02108"/>
    </source>
</evidence>
<feature type="region of interest" description="Disordered" evidence="10">
    <location>
        <begin position="30"/>
        <end position="70"/>
    </location>
</feature>
<dbReference type="PANTHER" id="PTHR34982">
    <property type="entry name" value="YOP PROTEINS TRANSLOCATION PROTEIN L"/>
    <property type="match status" value="1"/>
</dbReference>
<evidence type="ECO:0000313" key="13">
    <source>
        <dbReference type="Proteomes" id="UP001303946"/>
    </source>
</evidence>
<dbReference type="Pfam" id="PF02108">
    <property type="entry name" value="FliH"/>
    <property type="match status" value="1"/>
</dbReference>
<dbReference type="PRINTS" id="PR01003">
    <property type="entry name" value="FLGFLIH"/>
</dbReference>
<keyword evidence="9" id="KW-1006">Bacterial flagellum protein export</keyword>
<dbReference type="InterPro" id="IPR000563">
    <property type="entry name" value="Flag_FliH"/>
</dbReference>
<keyword evidence="5" id="KW-0813">Transport</keyword>
<dbReference type="Proteomes" id="UP001303946">
    <property type="component" value="Chromosome"/>
</dbReference>
<dbReference type="InterPro" id="IPR051472">
    <property type="entry name" value="T3SS_Stator/FliH"/>
</dbReference>
<proteinExistence type="inferred from homology"/>
<gene>
    <name evidence="12" type="ORF">RXV79_07065</name>
</gene>
<evidence type="ECO:0000256" key="7">
    <source>
        <dbReference type="ARBA" id="ARBA00022795"/>
    </source>
</evidence>
<evidence type="ECO:0000256" key="10">
    <source>
        <dbReference type="SAM" id="MobiDB-lite"/>
    </source>
</evidence>
<sequence>MSSSKNGGAPKPASPYARFIPREELNSFAAWKPGALTGNEDAPQAPVQRAEPPAPPAPPKPSPEEELAAHVKAARTSGYQDGYRDGLVALDGFKQSYAAQITAQMGAIAESYNRQLDALQQDMARALAVSATHLARQIVRSELKQRPELVAAVAQEAVDTLLRSAQHITLRVHPDDHALVAQGAAEVIEARGGRVISDSEITRGGCVVESDIGVIDASVETRWRRAAASLGCDERWNGGPSADEDTAMDDERGTP</sequence>
<name>A0ABZ0CY46_9BURK</name>
<feature type="region of interest" description="Disordered" evidence="10">
    <location>
        <begin position="232"/>
        <end position="255"/>
    </location>
</feature>
<evidence type="ECO:0000313" key="12">
    <source>
        <dbReference type="EMBL" id="WOB09818.1"/>
    </source>
</evidence>